<dbReference type="Proteomes" id="UP001500582">
    <property type="component" value="Unassembled WGS sequence"/>
</dbReference>
<protein>
    <recommendedName>
        <fullName evidence="3">Sigma-70 family RNA polymerase sigma factor</fullName>
    </recommendedName>
</protein>
<dbReference type="InterPro" id="IPR013324">
    <property type="entry name" value="RNA_pol_sigma_r3/r4-like"/>
</dbReference>
<evidence type="ECO:0000313" key="1">
    <source>
        <dbReference type="EMBL" id="GAA4335030.1"/>
    </source>
</evidence>
<sequence>MNTRLQYNKETAAQFNLQTIHTLYNKYGAMLLGYIFDVVKDEQQAEKYLIDVFNDVPTVLHEFSEHGTNAYCKLQLMAKKRLSGYFKNVEDCEDGRPRTSARPNKYTDLMTAEQQLVFCGIHYQGKNTATIAAELNTNEEGVRRLLKEAFIIIRNNRDHAGIH</sequence>
<comment type="caution">
    <text evidence="1">The sequence shown here is derived from an EMBL/GenBank/DDBJ whole genome shotgun (WGS) entry which is preliminary data.</text>
</comment>
<keyword evidence="2" id="KW-1185">Reference proteome</keyword>
<evidence type="ECO:0000313" key="2">
    <source>
        <dbReference type="Proteomes" id="UP001500582"/>
    </source>
</evidence>
<dbReference type="SUPFAM" id="SSF88659">
    <property type="entry name" value="Sigma3 and sigma4 domains of RNA polymerase sigma factors"/>
    <property type="match status" value="1"/>
</dbReference>
<accession>A0ABP8H6E7</accession>
<proteinExistence type="predicted"/>
<gene>
    <name evidence="1" type="ORF">GCM10023149_42740</name>
</gene>
<name>A0ABP8H6E7_9SPHI</name>
<organism evidence="1 2">
    <name type="scientific">Mucilaginibacter gynuensis</name>
    <dbReference type="NCBI Taxonomy" id="1302236"/>
    <lineage>
        <taxon>Bacteria</taxon>
        <taxon>Pseudomonadati</taxon>
        <taxon>Bacteroidota</taxon>
        <taxon>Sphingobacteriia</taxon>
        <taxon>Sphingobacteriales</taxon>
        <taxon>Sphingobacteriaceae</taxon>
        <taxon>Mucilaginibacter</taxon>
    </lineage>
</organism>
<dbReference type="EMBL" id="BAABFT010000015">
    <property type="protein sequence ID" value="GAA4335030.1"/>
    <property type="molecule type" value="Genomic_DNA"/>
</dbReference>
<dbReference type="RefSeq" id="WP_345213217.1">
    <property type="nucleotide sequence ID" value="NZ_BAABFT010000015.1"/>
</dbReference>
<evidence type="ECO:0008006" key="3">
    <source>
        <dbReference type="Google" id="ProtNLM"/>
    </source>
</evidence>
<reference evidence="2" key="1">
    <citation type="journal article" date="2019" name="Int. J. Syst. Evol. Microbiol.">
        <title>The Global Catalogue of Microorganisms (GCM) 10K type strain sequencing project: providing services to taxonomists for standard genome sequencing and annotation.</title>
        <authorList>
            <consortium name="The Broad Institute Genomics Platform"/>
            <consortium name="The Broad Institute Genome Sequencing Center for Infectious Disease"/>
            <person name="Wu L."/>
            <person name="Ma J."/>
        </authorList>
    </citation>
    <scope>NUCLEOTIDE SEQUENCE [LARGE SCALE GENOMIC DNA]</scope>
    <source>
        <strain evidence="2">JCM 17705</strain>
    </source>
</reference>